<feature type="domain" description="K Homology" evidence="4">
    <location>
        <begin position="164"/>
        <end position="235"/>
    </location>
</feature>
<keyword evidence="2 3" id="KW-0694">RNA-binding</keyword>
<dbReference type="AlphaFoldDB" id="A0A6C1E510"/>
<dbReference type="PANTHER" id="PTHR10288">
    <property type="entry name" value="KH DOMAIN CONTAINING RNA BINDING PROTEIN"/>
    <property type="match status" value="1"/>
</dbReference>
<organism evidence="5 6">
    <name type="scientific">Saccharomyces pastorianus</name>
    <name type="common">Lager yeast</name>
    <name type="synonym">Saccharomyces cerevisiae x Saccharomyces eubayanus</name>
    <dbReference type="NCBI Taxonomy" id="27292"/>
    <lineage>
        <taxon>Eukaryota</taxon>
        <taxon>Fungi</taxon>
        <taxon>Dikarya</taxon>
        <taxon>Ascomycota</taxon>
        <taxon>Saccharomycotina</taxon>
        <taxon>Saccharomycetes</taxon>
        <taxon>Saccharomycetales</taxon>
        <taxon>Saccharomycetaceae</taxon>
        <taxon>Saccharomyces</taxon>
    </lineage>
</organism>
<dbReference type="PROSITE" id="PS50084">
    <property type="entry name" value="KH_TYPE_1"/>
    <property type="match status" value="3"/>
</dbReference>
<dbReference type="CDD" id="cd00105">
    <property type="entry name" value="KH-I"/>
    <property type="match status" value="1"/>
</dbReference>
<dbReference type="GO" id="GO:0003723">
    <property type="term" value="F:RNA binding"/>
    <property type="evidence" value="ECO:0007669"/>
    <property type="project" value="UniProtKB-UniRule"/>
</dbReference>
<dbReference type="InterPro" id="IPR004087">
    <property type="entry name" value="KH_dom"/>
</dbReference>
<evidence type="ECO:0000256" key="2">
    <source>
        <dbReference type="ARBA" id="ARBA00022884"/>
    </source>
</evidence>
<evidence type="ECO:0000259" key="4">
    <source>
        <dbReference type="SMART" id="SM00322"/>
    </source>
</evidence>
<keyword evidence="6" id="KW-1185">Reference proteome</keyword>
<dbReference type="CDD" id="cd22456">
    <property type="entry name" value="KH-I_Rnc1_rpt2"/>
    <property type="match status" value="1"/>
</dbReference>
<keyword evidence="1" id="KW-0677">Repeat</keyword>
<dbReference type="Proteomes" id="UP000501346">
    <property type="component" value="Chromosome SeIV-SeII"/>
</dbReference>
<proteinExistence type="predicted"/>
<dbReference type="InterPro" id="IPR004088">
    <property type="entry name" value="KH_dom_type_1"/>
</dbReference>
<dbReference type="OrthoDB" id="1937934at2759"/>
<evidence type="ECO:0000256" key="1">
    <source>
        <dbReference type="ARBA" id="ARBA00022737"/>
    </source>
</evidence>
<feature type="domain" description="K Homology" evidence="4">
    <location>
        <begin position="346"/>
        <end position="416"/>
    </location>
</feature>
<name>A0A6C1E510_SACPS</name>
<feature type="domain" description="K Homology" evidence="4">
    <location>
        <begin position="74"/>
        <end position="144"/>
    </location>
</feature>
<dbReference type="SUPFAM" id="SSF54791">
    <property type="entry name" value="Eukaryotic type KH-domain (KH-domain type I)"/>
    <property type="match status" value="3"/>
</dbReference>
<evidence type="ECO:0000256" key="3">
    <source>
        <dbReference type="PROSITE-ProRule" id="PRU00117"/>
    </source>
</evidence>
<evidence type="ECO:0000313" key="6">
    <source>
        <dbReference type="Proteomes" id="UP000501346"/>
    </source>
</evidence>
<dbReference type="Gene3D" id="3.30.1370.10">
    <property type="entry name" value="K Homology domain, type 1"/>
    <property type="match status" value="3"/>
</dbReference>
<dbReference type="InterPro" id="IPR036612">
    <property type="entry name" value="KH_dom_type_1_sf"/>
</dbReference>
<evidence type="ECO:0000313" key="5">
    <source>
        <dbReference type="EMBL" id="QID84398.1"/>
    </source>
</evidence>
<sequence length="430" mass="47355">MSTETTKPPLTTTTTSSTAAAAAAAAVGAAVLNSPNVLKRKKGEDTNEEQLEAEIKRVALDDAEDHSDTDNVPFHVHLRMLCLVKHASLIVGHKGATISKIKTETSARINVSNNIRGVPERIVYVRGTCDDVAKAYGMIVRALLEEQEREDGDRDRDKDEDEDVEVSVNLLIPHHLMGCIIGKRGSRLREIEDLSAAKLFASPNQLLLSNDRILTINGVPDAIHIATFYVGQTLLNFQMESPQKKLKRSIFYQPTQFNSVLVDHSHPNAVLHQRNHQYHPNDKPLSSRPNRRISVSSTLLSTGPPQYTTASAANATAFQPNFVIPNVRILDGPVINPGPNNHLSMSLVQQEIFIDESFVGNVIGKDGKHINSVKESTGCSIIIQDPVEGSPERRLSIRGTFMASQAAIMLISNKIEIDRLNAERKRRTPL</sequence>
<dbReference type="CDD" id="cd22438">
    <property type="entry name" value="KH-I_PCBP_rpt1"/>
    <property type="match status" value="1"/>
</dbReference>
<reference evidence="5 6" key="1">
    <citation type="journal article" date="2019" name="BMC Genomics">
        <title>Chromosome level assembly and comparative genome analysis confirm lager-brewing yeasts originated from a single hybridization.</title>
        <authorList>
            <person name="Salazar A.N."/>
            <person name="Gorter de Vries A.R."/>
            <person name="van den Broek M."/>
            <person name="Brouwers N."/>
            <person name="de la Torre Cortes P."/>
            <person name="Kuijpers N.G.A."/>
            <person name="Daran J.G."/>
            <person name="Abeel T."/>
        </authorList>
    </citation>
    <scope>NUCLEOTIDE SEQUENCE [LARGE SCALE GENOMIC DNA]</scope>
    <source>
        <strain evidence="5 6">CBS 1483</strain>
    </source>
</reference>
<accession>A0A6C1E510</accession>
<protein>
    <submittedName>
        <fullName evidence="5">PAB1 binding protein</fullName>
    </submittedName>
</protein>
<dbReference type="EMBL" id="CP049001">
    <property type="protein sequence ID" value="QID84398.1"/>
    <property type="molecule type" value="Genomic_DNA"/>
</dbReference>
<gene>
    <name evidence="5" type="primary">PBP2_2</name>
    <name evidence="5" type="ORF">GRS66_006901</name>
</gene>
<dbReference type="SMART" id="SM00322">
    <property type="entry name" value="KH"/>
    <property type="match status" value="3"/>
</dbReference>
<dbReference type="Pfam" id="PF00013">
    <property type="entry name" value="KH_1"/>
    <property type="match status" value="3"/>
</dbReference>